<feature type="region of interest" description="Disordered" evidence="1">
    <location>
        <begin position="226"/>
        <end position="248"/>
    </location>
</feature>
<accession>A0A0B1SSZ9</accession>
<feature type="compositionally biased region" description="Polar residues" evidence="1">
    <location>
        <begin position="101"/>
        <end position="128"/>
    </location>
</feature>
<proteinExistence type="predicted"/>
<dbReference type="Proteomes" id="UP000053660">
    <property type="component" value="Unassembled WGS sequence"/>
</dbReference>
<sequence length="487" mass="54400">MYCANAKKIFRRLNFRDYFLSFILPGNDTLFDDLDLDACQLFDFVKKNIKPDKRIDEELTTVINEFEKSEARRNPITTVATSTDRTEFTTLLKELLDESSKTTASTARPTKGTTWSAPSLKTPTSSTAHPPLKPTRTTVISTRRDTTKQHTTRVATTPTTLTTITSTTRSTPTSVSAPTDVTNVKNEEEEYEEEKDDEYNEEKPENVSVEVVPIRDMGGIRAVLVNATPGPAPSTKSRLFSDDSWEQPPPNFGYSSMRYPNGGVTPLNIDTSTYFGMDDDIKDDDDTEEEGDSGKEAPLAVQPPKEPQKKKVDIRKVEAVASVAEPVHPTQDLRRSPIYITQRIQTPTTAAVPLSSTTTPEVPTHTTEVVTSVTPLLRGDVAVRRIHEWNDDTRSRELGATLLKEPVAGEEVEDHISTEPVEHTEPSLEIGNTTILPRLNIDWSDRETLILIGSLLIAIVIFALMCILICCVWCRRKRASHDFKTTY</sequence>
<dbReference type="OrthoDB" id="5865228at2759"/>
<dbReference type="EMBL" id="KN560778">
    <property type="protein sequence ID" value="KHJ86335.1"/>
    <property type="molecule type" value="Genomic_DNA"/>
</dbReference>
<keyword evidence="2" id="KW-0812">Transmembrane</keyword>
<feature type="region of interest" description="Disordered" evidence="1">
    <location>
        <begin position="276"/>
        <end position="311"/>
    </location>
</feature>
<evidence type="ECO:0000313" key="3">
    <source>
        <dbReference type="EMBL" id="KHJ86335.1"/>
    </source>
</evidence>
<keyword evidence="2" id="KW-0472">Membrane</keyword>
<feature type="transmembrane region" description="Helical" evidence="2">
    <location>
        <begin position="449"/>
        <end position="474"/>
    </location>
</feature>
<gene>
    <name evidence="3" type="ORF">OESDEN_13919</name>
</gene>
<evidence type="ECO:0000256" key="2">
    <source>
        <dbReference type="SAM" id="Phobius"/>
    </source>
</evidence>
<feature type="compositionally biased region" description="Low complexity" evidence="1">
    <location>
        <begin position="152"/>
        <end position="179"/>
    </location>
</feature>
<reference evidence="3 4" key="1">
    <citation type="submission" date="2014-03" db="EMBL/GenBank/DDBJ databases">
        <title>Draft genome of the hookworm Oesophagostomum dentatum.</title>
        <authorList>
            <person name="Mitreva M."/>
        </authorList>
    </citation>
    <scope>NUCLEOTIDE SEQUENCE [LARGE SCALE GENOMIC DNA]</scope>
    <source>
        <strain evidence="3 4">OD-Hann</strain>
    </source>
</reference>
<keyword evidence="4" id="KW-1185">Reference proteome</keyword>
<feature type="compositionally biased region" description="Acidic residues" evidence="1">
    <location>
        <begin position="187"/>
        <end position="200"/>
    </location>
</feature>
<evidence type="ECO:0000256" key="1">
    <source>
        <dbReference type="SAM" id="MobiDB-lite"/>
    </source>
</evidence>
<dbReference type="AlphaFoldDB" id="A0A0B1SSZ9"/>
<name>A0A0B1SSZ9_OESDE</name>
<organism evidence="3 4">
    <name type="scientific">Oesophagostomum dentatum</name>
    <name type="common">Nodular worm</name>
    <dbReference type="NCBI Taxonomy" id="61180"/>
    <lineage>
        <taxon>Eukaryota</taxon>
        <taxon>Metazoa</taxon>
        <taxon>Ecdysozoa</taxon>
        <taxon>Nematoda</taxon>
        <taxon>Chromadorea</taxon>
        <taxon>Rhabditida</taxon>
        <taxon>Rhabditina</taxon>
        <taxon>Rhabditomorpha</taxon>
        <taxon>Strongyloidea</taxon>
        <taxon>Strongylidae</taxon>
        <taxon>Oesophagostomum</taxon>
    </lineage>
</organism>
<evidence type="ECO:0000313" key="4">
    <source>
        <dbReference type="Proteomes" id="UP000053660"/>
    </source>
</evidence>
<protein>
    <submittedName>
        <fullName evidence="3">Uncharacterized protein</fullName>
    </submittedName>
</protein>
<feature type="compositionally biased region" description="Acidic residues" evidence="1">
    <location>
        <begin position="277"/>
        <end position="291"/>
    </location>
</feature>
<feature type="region of interest" description="Disordered" evidence="1">
    <location>
        <begin position="99"/>
        <end position="206"/>
    </location>
</feature>
<keyword evidence="2" id="KW-1133">Transmembrane helix</keyword>